<feature type="region of interest" description="Disordered" evidence="1">
    <location>
        <begin position="137"/>
        <end position="188"/>
    </location>
</feature>
<evidence type="ECO:0000313" key="3">
    <source>
        <dbReference type="Proteomes" id="UP000759131"/>
    </source>
</evidence>
<proteinExistence type="predicted"/>
<gene>
    <name evidence="2" type="ORF">OSB1V03_LOCUS5956</name>
</gene>
<name>A0A7R9KMF0_9ACAR</name>
<keyword evidence="3" id="KW-1185">Reference proteome</keyword>
<sequence>MAGMVILITKSSGTRLLMTLSAALIESAFTALNVTRTTVLFITLASSLVTCQLTKDELIKKGDELSTKLNTIIAILKRNDPAKNKQAIDRWGVHLSNLDQALYLYKQPGLPPKTEQQFMDQVKSVIGQIEYELSMYPMPTDKPTVAPTDQPGPHTDPPTDPPTDKPTDPPTDAPTGHPTDQPTVAPIPTIKPPETCVDIKAKLQLVQVFLAIGIRQAYLVIARNAPLVIALEIYTVGVTVDILVTLGHGTRHVQFTLAIYALMYHTLYGTLLVKCTPISWVSNYWL</sequence>
<organism evidence="2">
    <name type="scientific">Medioppia subpectinata</name>
    <dbReference type="NCBI Taxonomy" id="1979941"/>
    <lineage>
        <taxon>Eukaryota</taxon>
        <taxon>Metazoa</taxon>
        <taxon>Ecdysozoa</taxon>
        <taxon>Arthropoda</taxon>
        <taxon>Chelicerata</taxon>
        <taxon>Arachnida</taxon>
        <taxon>Acari</taxon>
        <taxon>Acariformes</taxon>
        <taxon>Sarcoptiformes</taxon>
        <taxon>Oribatida</taxon>
        <taxon>Brachypylina</taxon>
        <taxon>Oppioidea</taxon>
        <taxon>Oppiidae</taxon>
        <taxon>Medioppia</taxon>
    </lineage>
</organism>
<dbReference type="EMBL" id="CAJPIZ010003126">
    <property type="protein sequence ID" value="CAG2105952.1"/>
    <property type="molecule type" value="Genomic_DNA"/>
</dbReference>
<dbReference type="EMBL" id="OC857701">
    <property type="protein sequence ID" value="CAD7625522.1"/>
    <property type="molecule type" value="Genomic_DNA"/>
</dbReference>
<evidence type="ECO:0000313" key="2">
    <source>
        <dbReference type="EMBL" id="CAD7625522.1"/>
    </source>
</evidence>
<evidence type="ECO:0000256" key="1">
    <source>
        <dbReference type="SAM" id="MobiDB-lite"/>
    </source>
</evidence>
<accession>A0A7R9KMF0</accession>
<dbReference type="Proteomes" id="UP000759131">
    <property type="component" value="Unassembled WGS sequence"/>
</dbReference>
<dbReference type="AlphaFoldDB" id="A0A7R9KMF0"/>
<reference evidence="2" key="1">
    <citation type="submission" date="2020-11" db="EMBL/GenBank/DDBJ databases">
        <authorList>
            <person name="Tran Van P."/>
        </authorList>
    </citation>
    <scope>NUCLEOTIDE SEQUENCE</scope>
</reference>
<protein>
    <submittedName>
        <fullName evidence="2">Uncharacterized protein</fullName>
    </submittedName>
</protein>